<keyword evidence="3" id="KW-1185">Reference proteome</keyword>
<comment type="caution">
    <text evidence="2">The sequence shown here is derived from an EMBL/GenBank/DDBJ whole genome shotgun (WGS) entry which is preliminary data.</text>
</comment>
<feature type="region of interest" description="Disordered" evidence="1">
    <location>
        <begin position="46"/>
        <end position="65"/>
    </location>
</feature>
<sequence>MATVTTMESLQKLVNELKNAILEIKEGMNGFLVSQNSISNELNRMKNGEATSNNGGNHNHRTGGRGYERMSKIEFSKFHGDDVKEQAKKVGGVIMAFPSLQESHNLAKREEKSCNEAK</sequence>
<dbReference type="EMBL" id="BQNB010016956">
    <property type="protein sequence ID" value="GJT57726.1"/>
    <property type="molecule type" value="Genomic_DNA"/>
</dbReference>
<proteinExistence type="predicted"/>
<reference evidence="2" key="2">
    <citation type="submission" date="2022-01" db="EMBL/GenBank/DDBJ databases">
        <authorList>
            <person name="Yamashiro T."/>
            <person name="Shiraishi A."/>
            <person name="Satake H."/>
            <person name="Nakayama K."/>
        </authorList>
    </citation>
    <scope>NUCLEOTIDE SEQUENCE</scope>
</reference>
<gene>
    <name evidence="2" type="ORF">Tco_0992780</name>
</gene>
<evidence type="ECO:0000256" key="1">
    <source>
        <dbReference type="SAM" id="MobiDB-lite"/>
    </source>
</evidence>
<evidence type="ECO:0000313" key="2">
    <source>
        <dbReference type="EMBL" id="GJT57726.1"/>
    </source>
</evidence>
<dbReference type="Proteomes" id="UP001151760">
    <property type="component" value="Unassembled WGS sequence"/>
</dbReference>
<reference evidence="2" key="1">
    <citation type="journal article" date="2022" name="Int. J. Mol. Sci.">
        <title>Draft Genome of Tanacetum Coccineum: Genomic Comparison of Closely Related Tanacetum-Family Plants.</title>
        <authorList>
            <person name="Yamashiro T."/>
            <person name="Shiraishi A."/>
            <person name="Nakayama K."/>
            <person name="Satake H."/>
        </authorList>
    </citation>
    <scope>NUCLEOTIDE SEQUENCE</scope>
</reference>
<organism evidence="2 3">
    <name type="scientific">Tanacetum coccineum</name>
    <dbReference type="NCBI Taxonomy" id="301880"/>
    <lineage>
        <taxon>Eukaryota</taxon>
        <taxon>Viridiplantae</taxon>
        <taxon>Streptophyta</taxon>
        <taxon>Embryophyta</taxon>
        <taxon>Tracheophyta</taxon>
        <taxon>Spermatophyta</taxon>
        <taxon>Magnoliopsida</taxon>
        <taxon>eudicotyledons</taxon>
        <taxon>Gunneridae</taxon>
        <taxon>Pentapetalae</taxon>
        <taxon>asterids</taxon>
        <taxon>campanulids</taxon>
        <taxon>Asterales</taxon>
        <taxon>Asteraceae</taxon>
        <taxon>Asteroideae</taxon>
        <taxon>Anthemideae</taxon>
        <taxon>Anthemidinae</taxon>
        <taxon>Tanacetum</taxon>
    </lineage>
</organism>
<protein>
    <submittedName>
        <fullName evidence="2">Uncharacterized protein</fullName>
    </submittedName>
</protein>
<evidence type="ECO:0000313" key="3">
    <source>
        <dbReference type="Proteomes" id="UP001151760"/>
    </source>
</evidence>
<name>A0ABQ5F323_9ASTR</name>
<accession>A0ABQ5F323</accession>